<evidence type="ECO:0000256" key="1">
    <source>
        <dbReference type="SAM" id="MobiDB-lite"/>
    </source>
</evidence>
<proteinExistence type="predicted"/>
<dbReference type="Proteomes" id="UP001286313">
    <property type="component" value="Unassembled WGS sequence"/>
</dbReference>
<feature type="region of interest" description="Disordered" evidence="1">
    <location>
        <begin position="52"/>
        <end position="80"/>
    </location>
</feature>
<keyword evidence="3" id="KW-1185">Reference proteome</keyword>
<evidence type="ECO:0000313" key="3">
    <source>
        <dbReference type="Proteomes" id="UP001286313"/>
    </source>
</evidence>
<gene>
    <name evidence="2" type="ORF">Pcinc_004730</name>
</gene>
<sequence>MRRGRAHVEEGNKWSRCMERMEQVEEGRDEGKKEIGGDEGKKEIYRWSRWGGWEQEEGGDEGKKEIGGDEGKKEIGGAGAWGGWAQVEEGLDERWGRLEERNEVK</sequence>
<dbReference type="EMBL" id="JAWQEG010000348">
    <property type="protein sequence ID" value="KAK3891383.1"/>
    <property type="molecule type" value="Genomic_DNA"/>
</dbReference>
<protein>
    <submittedName>
        <fullName evidence="2">Uncharacterized protein</fullName>
    </submittedName>
</protein>
<reference evidence="2" key="1">
    <citation type="submission" date="2023-10" db="EMBL/GenBank/DDBJ databases">
        <title>Genome assemblies of two species of porcelain crab, Petrolisthes cinctipes and Petrolisthes manimaculis (Anomura: Porcellanidae).</title>
        <authorList>
            <person name="Angst P."/>
        </authorList>
    </citation>
    <scope>NUCLEOTIDE SEQUENCE</scope>
    <source>
        <strain evidence="2">PB745_01</strain>
        <tissue evidence="2">Gill</tissue>
    </source>
</reference>
<organism evidence="2 3">
    <name type="scientific">Petrolisthes cinctipes</name>
    <name type="common">Flat porcelain crab</name>
    <dbReference type="NCBI Taxonomy" id="88211"/>
    <lineage>
        <taxon>Eukaryota</taxon>
        <taxon>Metazoa</taxon>
        <taxon>Ecdysozoa</taxon>
        <taxon>Arthropoda</taxon>
        <taxon>Crustacea</taxon>
        <taxon>Multicrustacea</taxon>
        <taxon>Malacostraca</taxon>
        <taxon>Eumalacostraca</taxon>
        <taxon>Eucarida</taxon>
        <taxon>Decapoda</taxon>
        <taxon>Pleocyemata</taxon>
        <taxon>Anomura</taxon>
        <taxon>Galatheoidea</taxon>
        <taxon>Porcellanidae</taxon>
        <taxon>Petrolisthes</taxon>
    </lineage>
</organism>
<dbReference type="AlphaFoldDB" id="A0AAE1L0T9"/>
<feature type="compositionally biased region" description="Basic and acidic residues" evidence="1">
    <location>
        <begin position="60"/>
        <end position="75"/>
    </location>
</feature>
<accession>A0AAE1L0T9</accession>
<name>A0AAE1L0T9_PETCI</name>
<evidence type="ECO:0000313" key="2">
    <source>
        <dbReference type="EMBL" id="KAK3891383.1"/>
    </source>
</evidence>
<comment type="caution">
    <text evidence="2">The sequence shown here is derived from an EMBL/GenBank/DDBJ whole genome shotgun (WGS) entry which is preliminary data.</text>
</comment>